<dbReference type="Gene3D" id="1.10.10.1440">
    <property type="entry name" value="PHAX RNA-binding domain"/>
    <property type="match status" value="1"/>
</dbReference>
<dbReference type="GO" id="GO:0015031">
    <property type="term" value="P:protein transport"/>
    <property type="evidence" value="ECO:0007669"/>
    <property type="project" value="UniProtKB-KW"/>
</dbReference>
<evidence type="ECO:0000256" key="9">
    <source>
        <dbReference type="ARBA" id="ARBA00023242"/>
    </source>
</evidence>
<evidence type="ECO:0000256" key="6">
    <source>
        <dbReference type="ARBA" id="ARBA00022490"/>
    </source>
</evidence>
<keyword evidence="7" id="KW-0694">RNA-binding</keyword>
<dbReference type="AlphaFoldDB" id="A0A0K0G1N2"/>
<evidence type="ECO:0000256" key="3">
    <source>
        <dbReference type="ARBA" id="ARBA00006094"/>
    </source>
</evidence>
<reference evidence="14" key="2">
    <citation type="submission" date="2015-08" db="UniProtKB">
        <authorList>
            <consortium name="WormBaseParasite"/>
        </authorList>
    </citation>
    <scope>IDENTIFICATION</scope>
</reference>
<evidence type="ECO:0000256" key="8">
    <source>
        <dbReference type="ARBA" id="ARBA00022927"/>
    </source>
</evidence>
<comment type="similarity">
    <text evidence="3">Belongs to the PHAX family.</text>
</comment>
<dbReference type="GO" id="GO:0005737">
    <property type="term" value="C:cytoplasm"/>
    <property type="evidence" value="ECO:0007669"/>
    <property type="project" value="UniProtKB-SubCell"/>
</dbReference>
<keyword evidence="13" id="KW-1185">Reference proteome</keyword>
<proteinExistence type="inferred from homology"/>
<evidence type="ECO:0000256" key="10">
    <source>
        <dbReference type="ARBA" id="ARBA00030834"/>
    </source>
</evidence>
<comment type="subcellular location">
    <subcellularLocation>
        <location evidence="2">Cytoplasm</location>
    </subcellularLocation>
    <subcellularLocation>
        <location evidence="1">Nucleus</location>
    </subcellularLocation>
</comment>
<keyword evidence="8" id="KW-0653">Protein transport</keyword>
<keyword evidence="5" id="KW-0813">Transport</keyword>
<dbReference type="STRING" id="75913.A0A0K0G1N2"/>
<sequence>MAFSQPRQSKNDWSDDDEECEMEFDLGSTTIKKPIDGGSLWSNVITEQILEEGTSTTSVFCDKGFSRDVESYSIPKDVKVSAEEKKETLMFDKKKFCADLFSDFGANNDDDTEFGVLGSGTKIPSSGYMKSNGRKREKAHNKKPYTKSGGNNKKTERYADKMILYYLPENCDNDTLVKAIAEGLSERCVDLIERSVYILGQERCREIFEMVRQTEMAGGLKTVDEKRRRSPGGIFIYHIKNHPEITKQQKKYIINPPKKKEEEVETE</sequence>
<evidence type="ECO:0000256" key="5">
    <source>
        <dbReference type="ARBA" id="ARBA00022448"/>
    </source>
</evidence>
<dbReference type="InterPro" id="IPR038092">
    <property type="entry name" value="PHAX_RNA-binding_sf"/>
</dbReference>
<keyword evidence="9" id="KW-0539">Nucleus</keyword>
<dbReference type="GO" id="GO:0003723">
    <property type="term" value="F:RNA binding"/>
    <property type="evidence" value="ECO:0007669"/>
    <property type="project" value="UniProtKB-KW"/>
</dbReference>
<dbReference type="Pfam" id="PF10258">
    <property type="entry name" value="PHAX_RNA-bd"/>
    <property type="match status" value="1"/>
</dbReference>
<accession>A0A0K0G1N2</accession>
<evidence type="ECO:0000256" key="7">
    <source>
        <dbReference type="ARBA" id="ARBA00022884"/>
    </source>
</evidence>
<protein>
    <recommendedName>
        <fullName evidence="4">Phosphorylated adapter RNA export protein</fullName>
    </recommendedName>
    <alternativeName>
        <fullName evidence="10">RNA U small nuclear RNA export adapter protein</fullName>
    </alternativeName>
</protein>
<dbReference type="InterPro" id="IPR019385">
    <property type="entry name" value="PHAX_RNA-binding_domain"/>
</dbReference>
<reference evidence="13" key="1">
    <citation type="submission" date="2014-07" db="EMBL/GenBank/DDBJ databases">
        <authorList>
            <person name="Martin A.A"/>
            <person name="De Silva N."/>
        </authorList>
    </citation>
    <scope>NUCLEOTIDE SEQUENCE</scope>
</reference>
<organism evidence="13 14">
    <name type="scientific">Strongyloides venezuelensis</name>
    <name type="common">Threadworm</name>
    <dbReference type="NCBI Taxonomy" id="75913"/>
    <lineage>
        <taxon>Eukaryota</taxon>
        <taxon>Metazoa</taxon>
        <taxon>Ecdysozoa</taxon>
        <taxon>Nematoda</taxon>
        <taxon>Chromadorea</taxon>
        <taxon>Rhabditida</taxon>
        <taxon>Tylenchina</taxon>
        <taxon>Panagrolaimomorpha</taxon>
        <taxon>Strongyloidoidea</taxon>
        <taxon>Strongyloididae</taxon>
        <taxon>Strongyloides</taxon>
    </lineage>
</organism>
<evidence type="ECO:0000256" key="1">
    <source>
        <dbReference type="ARBA" id="ARBA00004123"/>
    </source>
</evidence>
<evidence type="ECO:0000313" key="14">
    <source>
        <dbReference type="WBParaSite" id="SVE_1862300.1"/>
    </source>
</evidence>
<feature type="compositionally biased region" description="Basic residues" evidence="11">
    <location>
        <begin position="132"/>
        <end position="145"/>
    </location>
</feature>
<evidence type="ECO:0000256" key="4">
    <source>
        <dbReference type="ARBA" id="ARBA00016856"/>
    </source>
</evidence>
<dbReference type="WBParaSite" id="SVE_1862300.1">
    <property type="protein sequence ID" value="SVE_1862300.1"/>
    <property type="gene ID" value="SVE_1862300"/>
</dbReference>
<evidence type="ECO:0000259" key="12">
    <source>
        <dbReference type="Pfam" id="PF10258"/>
    </source>
</evidence>
<dbReference type="PANTHER" id="PTHR13135:SF0">
    <property type="entry name" value="PHOSPHORYLATED ADAPTER RNA EXPORT PROTEIN"/>
    <property type="match status" value="1"/>
</dbReference>
<evidence type="ECO:0000313" key="13">
    <source>
        <dbReference type="Proteomes" id="UP000035680"/>
    </source>
</evidence>
<feature type="region of interest" description="Disordered" evidence="11">
    <location>
        <begin position="126"/>
        <end position="153"/>
    </location>
</feature>
<name>A0A0K0G1N2_STRVS</name>
<feature type="domain" description="Phosphorylated adapter RNA export protein RNA-binding" evidence="12">
    <location>
        <begin position="177"/>
        <end position="256"/>
    </location>
</feature>
<evidence type="ECO:0000256" key="2">
    <source>
        <dbReference type="ARBA" id="ARBA00004496"/>
    </source>
</evidence>
<dbReference type="GO" id="GO:0005634">
    <property type="term" value="C:nucleus"/>
    <property type="evidence" value="ECO:0007669"/>
    <property type="project" value="UniProtKB-SubCell"/>
</dbReference>
<dbReference type="GO" id="GO:0006408">
    <property type="term" value="P:snRNA export from nucleus"/>
    <property type="evidence" value="ECO:0007669"/>
    <property type="project" value="InterPro"/>
</dbReference>
<evidence type="ECO:0000256" key="11">
    <source>
        <dbReference type="SAM" id="MobiDB-lite"/>
    </source>
</evidence>
<keyword evidence="6" id="KW-0963">Cytoplasm</keyword>
<dbReference type="PANTHER" id="PTHR13135">
    <property type="entry name" value="CYTOSOLIC RESINIFERATOXIN BINDING PROTEIN RBP-26"/>
    <property type="match status" value="1"/>
</dbReference>
<dbReference type="InterPro" id="IPR039047">
    <property type="entry name" value="PHAX"/>
</dbReference>
<dbReference type="Proteomes" id="UP000035680">
    <property type="component" value="Unassembled WGS sequence"/>
</dbReference>